<dbReference type="PANTHER" id="PTHR43646:SF2">
    <property type="entry name" value="GLYCOSYLTRANSFERASE 2-LIKE DOMAIN-CONTAINING PROTEIN"/>
    <property type="match status" value="1"/>
</dbReference>
<reference evidence="8 9" key="1">
    <citation type="submission" date="2020-04" db="EMBL/GenBank/DDBJ databases">
        <authorList>
            <person name="De Canck E."/>
        </authorList>
    </citation>
    <scope>NUCLEOTIDE SEQUENCE [LARGE SCALE GENOMIC DNA]</scope>
    <source>
        <strain evidence="8 9">LMG 26841</strain>
    </source>
</reference>
<accession>A0A6S7BWF5</accession>
<dbReference type="InterPro" id="IPR029044">
    <property type="entry name" value="Nucleotide-diphossugar_trans"/>
</dbReference>
<sequence>MIGVCIPAHDEEHHIAACLRAVTRAARHPLLLAEPVRIVVVLDHCRDATARLAAAWPVHCLAIQARNVGAARAAGSQLLLDAGARWLSHTDADTVVSPRWLVDQLSLGAEVVCGTVGVAGWAAHGVHADAARSDFAAHYEDRDGHRHVHGANLGIAAQAYRRIGGFAPLACSEDQTLVDRMAQAGCSIAWTALPRVTTSARPYSRVEGGFATALRAGARGAGAAPPPASPVRCAEDWSRAPDGGAAPGIR</sequence>
<dbReference type="AlphaFoldDB" id="A0A6S7BWF5"/>
<evidence type="ECO:0000256" key="3">
    <source>
        <dbReference type="ARBA" id="ARBA00022676"/>
    </source>
</evidence>
<evidence type="ECO:0000256" key="1">
    <source>
        <dbReference type="ARBA" id="ARBA00004236"/>
    </source>
</evidence>
<dbReference type="GeneID" id="94354018"/>
<feature type="domain" description="Glycosyltransferase 2-like" evidence="7">
    <location>
        <begin position="4"/>
        <end position="117"/>
    </location>
</feature>
<comment type="subcellular location">
    <subcellularLocation>
        <location evidence="1">Cell membrane</location>
    </subcellularLocation>
</comment>
<keyword evidence="4" id="KW-0808">Transferase</keyword>
<evidence type="ECO:0000313" key="8">
    <source>
        <dbReference type="EMBL" id="CAB3821300.1"/>
    </source>
</evidence>
<proteinExistence type="predicted"/>
<dbReference type="Pfam" id="PF00535">
    <property type="entry name" value="Glycos_transf_2"/>
    <property type="match status" value="1"/>
</dbReference>
<organism evidence="8 9">
    <name type="scientific">Achromobacter dolens</name>
    <dbReference type="NCBI Taxonomy" id="1287738"/>
    <lineage>
        <taxon>Bacteria</taxon>
        <taxon>Pseudomonadati</taxon>
        <taxon>Pseudomonadota</taxon>
        <taxon>Betaproteobacteria</taxon>
        <taxon>Burkholderiales</taxon>
        <taxon>Alcaligenaceae</taxon>
        <taxon>Achromobacter</taxon>
    </lineage>
</organism>
<dbReference type="GO" id="GO:0016757">
    <property type="term" value="F:glycosyltransferase activity"/>
    <property type="evidence" value="ECO:0007669"/>
    <property type="project" value="UniProtKB-KW"/>
</dbReference>
<evidence type="ECO:0000259" key="7">
    <source>
        <dbReference type="Pfam" id="PF00535"/>
    </source>
</evidence>
<dbReference type="RefSeq" id="WP_175166683.1">
    <property type="nucleotide sequence ID" value="NZ_CADIKW010000001.1"/>
</dbReference>
<evidence type="ECO:0000256" key="4">
    <source>
        <dbReference type="ARBA" id="ARBA00022679"/>
    </source>
</evidence>
<evidence type="ECO:0000256" key="5">
    <source>
        <dbReference type="ARBA" id="ARBA00023136"/>
    </source>
</evidence>
<dbReference type="GO" id="GO:0005886">
    <property type="term" value="C:plasma membrane"/>
    <property type="evidence" value="ECO:0007669"/>
    <property type="project" value="UniProtKB-SubCell"/>
</dbReference>
<dbReference type="Gene3D" id="3.90.550.10">
    <property type="entry name" value="Spore Coat Polysaccharide Biosynthesis Protein SpsA, Chain A"/>
    <property type="match status" value="1"/>
</dbReference>
<keyword evidence="5" id="KW-0472">Membrane</keyword>
<keyword evidence="2" id="KW-1003">Cell membrane</keyword>
<dbReference type="Proteomes" id="UP000494272">
    <property type="component" value="Unassembled WGS sequence"/>
</dbReference>
<keyword evidence="3" id="KW-0328">Glycosyltransferase</keyword>
<evidence type="ECO:0000256" key="6">
    <source>
        <dbReference type="SAM" id="MobiDB-lite"/>
    </source>
</evidence>
<dbReference type="PANTHER" id="PTHR43646">
    <property type="entry name" value="GLYCOSYLTRANSFERASE"/>
    <property type="match status" value="1"/>
</dbReference>
<name>A0A6S7BWF5_9BURK</name>
<dbReference type="SUPFAM" id="SSF53448">
    <property type="entry name" value="Nucleotide-diphospho-sugar transferases"/>
    <property type="match status" value="1"/>
</dbReference>
<keyword evidence="9" id="KW-1185">Reference proteome</keyword>
<dbReference type="EMBL" id="CADIKW010000001">
    <property type="protein sequence ID" value="CAB3821300.1"/>
    <property type="molecule type" value="Genomic_DNA"/>
</dbReference>
<protein>
    <recommendedName>
        <fullName evidence="7">Glycosyltransferase 2-like domain-containing protein</fullName>
    </recommendedName>
</protein>
<evidence type="ECO:0000256" key="2">
    <source>
        <dbReference type="ARBA" id="ARBA00022475"/>
    </source>
</evidence>
<evidence type="ECO:0000313" key="9">
    <source>
        <dbReference type="Proteomes" id="UP000494272"/>
    </source>
</evidence>
<dbReference type="InterPro" id="IPR001173">
    <property type="entry name" value="Glyco_trans_2-like"/>
</dbReference>
<gene>
    <name evidence="8" type="ORF">LMG26841_00473</name>
</gene>
<feature type="region of interest" description="Disordered" evidence="6">
    <location>
        <begin position="219"/>
        <end position="250"/>
    </location>
</feature>